<keyword evidence="4 10" id="KW-0479">Metal-binding</keyword>
<dbReference type="Pfam" id="PF00141">
    <property type="entry name" value="peroxidase"/>
    <property type="match status" value="1"/>
</dbReference>
<dbReference type="InterPro" id="IPR010255">
    <property type="entry name" value="Haem_peroxidase_sf"/>
</dbReference>
<dbReference type="GeneID" id="19328527"/>
<organism evidence="15 16">
    <name type="scientific">Phaeoacremonium minimum (strain UCR-PA7)</name>
    <name type="common">Esca disease fungus</name>
    <name type="synonym">Togninia minima</name>
    <dbReference type="NCBI Taxonomy" id="1286976"/>
    <lineage>
        <taxon>Eukaryota</taxon>
        <taxon>Fungi</taxon>
        <taxon>Dikarya</taxon>
        <taxon>Ascomycota</taxon>
        <taxon>Pezizomycotina</taxon>
        <taxon>Sordariomycetes</taxon>
        <taxon>Sordariomycetidae</taxon>
        <taxon>Togniniales</taxon>
        <taxon>Togniniaceae</taxon>
        <taxon>Phaeoacremonium</taxon>
    </lineage>
</organism>
<keyword evidence="6 10" id="KW-0408">Iron</keyword>
<evidence type="ECO:0000256" key="7">
    <source>
        <dbReference type="ARBA" id="ARBA00023157"/>
    </source>
</evidence>
<dbReference type="FunFam" id="1.10.520.10:FF:000021">
    <property type="entry name" value="Peroxidase"/>
    <property type="match status" value="1"/>
</dbReference>
<dbReference type="GO" id="GO:0020037">
    <property type="term" value="F:heme binding"/>
    <property type="evidence" value="ECO:0007669"/>
    <property type="project" value="UniProtKB-UniRule"/>
</dbReference>
<evidence type="ECO:0000256" key="8">
    <source>
        <dbReference type="ARBA" id="ARBA00023180"/>
    </source>
</evidence>
<dbReference type="InterPro" id="IPR044831">
    <property type="entry name" value="Ccp1-like"/>
</dbReference>
<feature type="binding site" evidence="10">
    <location>
        <position position="268"/>
    </location>
    <ligand>
        <name>Ca(2+)</name>
        <dbReference type="ChEBI" id="CHEBI:29108"/>
        <label>2</label>
    </ligand>
</feature>
<comment type="cofactor">
    <cofactor evidence="10 13">
        <name>Ca(2+)</name>
        <dbReference type="ChEBI" id="CHEBI:29108"/>
    </cofactor>
    <text evidence="10 13">Binds 2 calcium ions per subunit.</text>
</comment>
<evidence type="ECO:0000256" key="1">
    <source>
        <dbReference type="ARBA" id="ARBA00006089"/>
    </source>
</evidence>
<dbReference type="Gene3D" id="1.10.420.10">
    <property type="entry name" value="Peroxidase, domain 2"/>
    <property type="match status" value="1"/>
</dbReference>
<feature type="chain" id="PRO_5006994035" description="Peroxidase" evidence="13">
    <location>
        <begin position="17"/>
        <end position="351"/>
    </location>
</feature>
<dbReference type="AlphaFoldDB" id="R8BBS0"/>
<dbReference type="eggNOG" id="ENOG502SM0W">
    <property type="taxonomic scope" value="Eukaryota"/>
</dbReference>
<feature type="active site" description="Proton acceptor" evidence="9">
    <location>
        <position position="125"/>
    </location>
</feature>
<keyword evidence="10 13" id="KW-0106">Calcium</keyword>
<dbReference type="GO" id="GO:0046872">
    <property type="term" value="F:metal ion binding"/>
    <property type="evidence" value="ECO:0007669"/>
    <property type="project" value="UniProtKB-UniRule"/>
</dbReference>
<dbReference type="GO" id="GO:0000302">
    <property type="term" value="P:response to reactive oxygen species"/>
    <property type="evidence" value="ECO:0007669"/>
    <property type="project" value="TreeGrafter"/>
</dbReference>
<name>R8BBS0_PHAM7</name>
<keyword evidence="16" id="KW-1185">Reference proteome</keyword>
<dbReference type="PROSITE" id="PS00435">
    <property type="entry name" value="PEROXIDASE_1"/>
    <property type="match status" value="1"/>
</dbReference>
<feature type="site" description="Transition state stabilizer" evidence="11">
    <location>
        <position position="121"/>
    </location>
</feature>
<evidence type="ECO:0000256" key="13">
    <source>
        <dbReference type="RuleBase" id="RU363051"/>
    </source>
</evidence>
<feature type="binding site" evidence="10">
    <location>
        <position position="266"/>
    </location>
    <ligand>
        <name>Ca(2+)</name>
        <dbReference type="ChEBI" id="CHEBI:29108"/>
        <label>2</label>
    </ligand>
</feature>
<feature type="binding site" evidence="10">
    <location>
        <position position="140"/>
    </location>
    <ligand>
        <name>Ca(2+)</name>
        <dbReference type="ChEBI" id="CHEBI:29108"/>
        <label>1</label>
    </ligand>
</feature>
<dbReference type="EMBL" id="KB933320">
    <property type="protein sequence ID" value="EON96740.1"/>
    <property type="molecule type" value="Genomic_DNA"/>
</dbReference>
<evidence type="ECO:0000256" key="9">
    <source>
        <dbReference type="PIRSR" id="PIRSR601621-1"/>
    </source>
</evidence>
<accession>R8BBS0</accession>
<dbReference type="HOGENOM" id="CLU_041038_1_0_1"/>
<dbReference type="KEGG" id="tmn:UCRPA7_7742"/>
<evidence type="ECO:0000256" key="3">
    <source>
        <dbReference type="ARBA" id="ARBA00022617"/>
    </source>
</evidence>
<dbReference type="PRINTS" id="PR00458">
    <property type="entry name" value="PEROXIDASE"/>
</dbReference>
<feature type="binding site" evidence="10">
    <location>
        <position position="126"/>
    </location>
    <ligand>
        <name>Ca(2+)</name>
        <dbReference type="ChEBI" id="CHEBI:29108"/>
        <label>1</label>
    </ligand>
</feature>
<evidence type="ECO:0000256" key="10">
    <source>
        <dbReference type="PIRSR" id="PIRSR601621-2"/>
    </source>
</evidence>
<dbReference type="PRINTS" id="PR00462">
    <property type="entry name" value="LIGNINASE"/>
</dbReference>
<dbReference type="OrthoDB" id="2113341at2759"/>
<evidence type="ECO:0000313" key="15">
    <source>
        <dbReference type="EMBL" id="EON96740.1"/>
    </source>
</evidence>
<dbReference type="InterPro" id="IPR019794">
    <property type="entry name" value="Peroxidases_AS"/>
</dbReference>
<dbReference type="SUPFAM" id="SSF48113">
    <property type="entry name" value="Heme-dependent peroxidases"/>
    <property type="match status" value="1"/>
</dbReference>
<evidence type="ECO:0000256" key="12">
    <source>
        <dbReference type="PIRSR" id="PIRSR601621-4"/>
    </source>
</evidence>
<dbReference type="GO" id="GO:0004601">
    <property type="term" value="F:peroxidase activity"/>
    <property type="evidence" value="ECO:0007669"/>
    <property type="project" value="UniProtKB-KW"/>
</dbReference>
<feature type="domain" description="Plant heme peroxidase family profile" evidence="14">
    <location>
        <begin position="176"/>
        <end position="250"/>
    </location>
</feature>
<protein>
    <recommendedName>
        <fullName evidence="13">Peroxidase</fullName>
        <ecNumber evidence="13">1.11.1.-</ecNumber>
    </recommendedName>
</protein>
<evidence type="ECO:0000256" key="5">
    <source>
        <dbReference type="ARBA" id="ARBA00023002"/>
    </source>
</evidence>
<dbReference type="PROSITE" id="PS50873">
    <property type="entry name" value="PEROXIDASE_4"/>
    <property type="match status" value="1"/>
</dbReference>
<feature type="disulfide bond" evidence="12">
    <location>
        <begin position="92"/>
        <end position="343"/>
    </location>
</feature>
<dbReference type="PANTHER" id="PTHR31356:SF66">
    <property type="entry name" value="CATALASE-PEROXIDASE"/>
    <property type="match status" value="1"/>
</dbReference>
<feature type="binding site" evidence="10">
    <location>
        <position position="138"/>
    </location>
    <ligand>
        <name>Ca(2+)</name>
        <dbReference type="ChEBI" id="CHEBI:29108"/>
        <label>1</label>
    </ligand>
</feature>
<comment type="similarity">
    <text evidence="1 13">Belongs to the peroxidase family. Ligninase subfamily.</text>
</comment>
<evidence type="ECO:0000313" key="16">
    <source>
        <dbReference type="Proteomes" id="UP000014074"/>
    </source>
</evidence>
<dbReference type="InterPro" id="IPR019793">
    <property type="entry name" value="Peroxidases_heam-ligand_BS"/>
</dbReference>
<keyword evidence="2 13" id="KW-0575">Peroxidase</keyword>
<sequence>MRPVALLLLAASVVNGYAGMGRILADIKRHEVMQTRSTSLLGDLLSLVDDALTAVGEEIKAILEGTVSAIADSTTYKAPGDKDSDACKKDTCCIWSYIVSDMKSTFTDGSGCSALARGAIRLGFHDAGAWNSSLDSGGADGSILLSGELPRKENNGLSPIADQTNAWFSEYKGYGISMADLIQFGALTATVVCPGGPRIKSLVGRKDSSALPPEGLLPSPFQDAPALIDLFEAKTFTASDLVALVGAHTVSQQFFVDTSKPGAPQDSTDGAWDVKFYSETASSDTPDGVVKFPSDVSLSHDTSTSGTWQVFASSQGAWAAAYAPAYFRMSLLGVKNLNDMTDCTKVLPLPR</sequence>
<feature type="binding site" evidence="10">
    <location>
        <position position="142"/>
    </location>
    <ligand>
        <name>Ca(2+)</name>
        <dbReference type="ChEBI" id="CHEBI:29108"/>
        <label>1</label>
    </ligand>
</feature>
<reference evidence="16" key="1">
    <citation type="journal article" date="2013" name="Genome Announc.">
        <title>Draft genome sequence of the ascomycete Phaeoacremonium aleophilum strain UCR-PA7, a causal agent of the esca disease complex in grapevines.</title>
        <authorList>
            <person name="Blanco-Ulate B."/>
            <person name="Rolshausen P."/>
            <person name="Cantu D."/>
        </authorList>
    </citation>
    <scope>NUCLEOTIDE SEQUENCE [LARGE SCALE GENOMIC DNA]</scope>
    <source>
        <strain evidence="16">UCR-PA7</strain>
    </source>
</reference>
<keyword evidence="8" id="KW-0325">Glycoprotein</keyword>
<evidence type="ECO:0000256" key="2">
    <source>
        <dbReference type="ARBA" id="ARBA00022559"/>
    </source>
</evidence>
<gene>
    <name evidence="15" type="ORF">UCRPA7_7742</name>
</gene>
<keyword evidence="5 13" id="KW-0560">Oxidoreductase</keyword>
<evidence type="ECO:0000256" key="6">
    <source>
        <dbReference type="ARBA" id="ARBA00023004"/>
    </source>
</evidence>
<keyword evidence="7 12" id="KW-1015">Disulfide bond</keyword>
<feature type="binding site" evidence="10">
    <location>
        <position position="249"/>
    </location>
    <ligand>
        <name>Ca(2+)</name>
        <dbReference type="ChEBI" id="CHEBI:29108"/>
        <label>2</label>
    </ligand>
</feature>
<feature type="disulfide bond" evidence="12">
    <location>
        <begin position="112"/>
        <end position="193"/>
    </location>
</feature>
<evidence type="ECO:0000256" key="11">
    <source>
        <dbReference type="PIRSR" id="PIRSR601621-3"/>
    </source>
</evidence>
<comment type="cofactor">
    <cofactor evidence="10">
        <name>heme b</name>
        <dbReference type="ChEBI" id="CHEBI:60344"/>
    </cofactor>
    <text evidence="10">Binds 1 heme b (iron(II)-protoporphyrin IX) group per subunit.</text>
</comment>
<feature type="binding site" evidence="10">
    <location>
        <position position="273"/>
    </location>
    <ligand>
        <name>Ca(2+)</name>
        <dbReference type="ChEBI" id="CHEBI:29108"/>
        <label>2</label>
    </ligand>
</feature>
<evidence type="ECO:0000256" key="4">
    <source>
        <dbReference type="ARBA" id="ARBA00022723"/>
    </source>
</evidence>
<keyword evidence="13" id="KW-0732">Signal</keyword>
<dbReference type="RefSeq" id="XP_007918456.1">
    <property type="nucleotide sequence ID" value="XM_007920265.1"/>
</dbReference>
<feature type="signal peptide" evidence="13">
    <location>
        <begin position="1"/>
        <end position="16"/>
    </location>
</feature>
<dbReference type="GO" id="GO:0042744">
    <property type="term" value="P:hydrogen peroxide catabolic process"/>
    <property type="evidence" value="ECO:0007669"/>
    <property type="project" value="TreeGrafter"/>
</dbReference>
<evidence type="ECO:0000259" key="14">
    <source>
        <dbReference type="PROSITE" id="PS50873"/>
    </source>
</evidence>
<proteinExistence type="inferred from homology"/>
<dbReference type="Gene3D" id="1.10.520.10">
    <property type="match status" value="1"/>
</dbReference>
<feature type="binding site" description="axial binding residue" evidence="10">
    <location>
        <position position="248"/>
    </location>
    <ligand>
        <name>heme b</name>
        <dbReference type="ChEBI" id="CHEBI:60344"/>
    </ligand>
    <ligandPart>
        <name>Fe</name>
        <dbReference type="ChEBI" id="CHEBI:18248"/>
    </ligandPart>
</feature>
<keyword evidence="3 10" id="KW-0349">Heme</keyword>
<dbReference type="PANTHER" id="PTHR31356">
    <property type="entry name" value="THYLAKOID LUMENAL 29 KDA PROTEIN, CHLOROPLASTIC-RELATED"/>
    <property type="match status" value="1"/>
</dbReference>
<dbReference type="PROSITE" id="PS00436">
    <property type="entry name" value="PEROXIDASE_2"/>
    <property type="match status" value="1"/>
</dbReference>
<dbReference type="EC" id="1.11.1.-" evidence="13"/>
<dbReference type="Proteomes" id="UP000014074">
    <property type="component" value="Unassembled WGS sequence"/>
</dbReference>
<dbReference type="GO" id="GO:0034599">
    <property type="term" value="P:cellular response to oxidative stress"/>
    <property type="evidence" value="ECO:0007669"/>
    <property type="project" value="InterPro"/>
</dbReference>
<dbReference type="InterPro" id="IPR001621">
    <property type="entry name" value="Ligninase"/>
</dbReference>
<dbReference type="InterPro" id="IPR002016">
    <property type="entry name" value="Haem_peroxidase"/>
</dbReference>